<evidence type="ECO:0000256" key="1">
    <source>
        <dbReference type="ARBA" id="ARBA00023015"/>
    </source>
</evidence>
<name>A0ABR4FIF4_9EURO</name>
<proteinExistence type="predicted"/>
<organism evidence="7 8">
    <name type="scientific">Aspergillus keveii</name>
    <dbReference type="NCBI Taxonomy" id="714993"/>
    <lineage>
        <taxon>Eukaryota</taxon>
        <taxon>Fungi</taxon>
        <taxon>Dikarya</taxon>
        <taxon>Ascomycota</taxon>
        <taxon>Pezizomycotina</taxon>
        <taxon>Eurotiomycetes</taxon>
        <taxon>Eurotiomycetidae</taxon>
        <taxon>Eurotiales</taxon>
        <taxon>Aspergillaceae</taxon>
        <taxon>Aspergillus</taxon>
        <taxon>Aspergillus subgen. Nidulantes</taxon>
    </lineage>
</organism>
<accession>A0ABR4FIF4</accession>
<comment type="caution">
    <text evidence="7">The sequence shown here is derived from an EMBL/GenBank/DDBJ whole genome shotgun (WGS) entry which is preliminary data.</text>
</comment>
<keyword evidence="2" id="KW-0238">DNA-binding</keyword>
<keyword evidence="8" id="KW-1185">Reference proteome</keyword>
<evidence type="ECO:0000256" key="4">
    <source>
        <dbReference type="ARBA" id="ARBA00023242"/>
    </source>
</evidence>
<dbReference type="CDD" id="cd12148">
    <property type="entry name" value="fungal_TF_MHR"/>
    <property type="match status" value="1"/>
</dbReference>
<dbReference type="PANTHER" id="PTHR47785:SF5">
    <property type="entry name" value="ZN(II)2CYS6 TRANSCRIPTION FACTOR (EUROFUNG)"/>
    <property type="match status" value="1"/>
</dbReference>
<evidence type="ECO:0000256" key="3">
    <source>
        <dbReference type="ARBA" id="ARBA00023163"/>
    </source>
</evidence>
<evidence type="ECO:0000256" key="2">
    <source>
        <dbReference type="ARBA" id="ARBA00023125"/>
    </source>
</evidence>
<keyword evidence="1" id="KW-0805">Transcription regulation</keyword>
<evidence type="ECO:0000313" key="8">
    <source>
        <dbReference type="Proteomes" id="UP001610563"/>
    </source>
</evidence>
<dbReference type="CDD" id="cd00067">
    <property type="entry name" value="GAL4"/>
    <property type="match status" value="1"/>
</dbReference>
<dbReference type="SUPFAM" id="SSF57701">
    <property type="entry name" value="Zn2/Cys6 DNA-binding domain"/>
    <property type="match status" value="1"/>
</dbReference>
<feature type="domain" description="Zn(2)-C6 fungal-type" evidence="6">
    <location>
        <begin position="52"/>
        <end position="82"/>
    </location>
</feature>
<dbReference type="PANTHER" id="PTHR47785">
    <property type="entry name" value="ZN(II)2CYS6 TRANSCRIPTION FACTOR (EUROFUNG)-RELATED-RELATED"/>
    <property type="match status" value="1"/>
</dbReference>
<keyword evidence="3" id="KW-0804">Transcription</keyword>
<dbReference type="PROSITE" id="PS50048">
    <property type="entry name" value="ZN2_CY6_FUNGAL_2"/>
    <property type="match status" value="1"/>
</dbReference>
<dbReference type="InterPro" id="IPR001138">
    <property type="entry name" value="Zn2Cys6_DnaBD"/>
</dbReference>
<sequence length="558" mass="62170">MQRLHRHFEENLGRPSKRARTNVAGTSSEQAAGPAPPTLPDAPRQRTRAAIACVRCRDRKTRCDGGRPVCGYCARTSSACQYEIADAASERTMSHDMGVQILQAIGELTQFVKGNSQEALPRNGNSNDHTPSSALDLEQPYQTAASTGYPQQLQFSEGLDSIFTWRVFPSGLEPIPVDDGKSSIPMPDELPPVTLSELTRLQLNYRRVVHNVNPILDLDTLDHYVTHIAENGFDWTTRACLVALVCAIGAICHEKPIETHGGLFTADGNQDDVEVAYRFWSVACKRLGRAMSQRTLESAQCLCLAGKSRRPSEPQTPQSISQVIEDSIFYTAYKSELELRYELAIPGSVLEHIQDQLVFPSPPTPGQSTQLETLDEETVSWYYYLSDIAARHLINRILKFIATTSASEPPTELQARALLQNHKIFKTQLEGWHQSLPPQISFPPPTSVLEPEPDIFKRILRARYLVILELLCRPFVRICLNYHLSLSDEMIDEIASVASHGLQCCVWRLQAVRTVPRLDHGVWIWVRNCTACSMILIGAARSSIYSDLNAAPQSPEAA</sequence>
<evidence type="ECO:0000256" key="5">
    <source>
        <dbReference type="SAM" id="MobiDB-lite"/>
    </source>
</evidence>
<keyword evidence="4" id="KW-0539">Nucleus</keyword>
<dbReference type="Gene3D" id="4.10.240.10">
    <property type="entry name" value="Zn(2)-C6 fungal-type DNA-binding domain"/>
    <property type="match status" value="1"/>
</dbReference>
<dbReference type="PROSITE" id="PS00463">
    <property type="entry name" value="ZN2_CY6_FUNGAL_1"/>
    <property type="match status" value="1"/>
</dbReference>
<dbReference type="Proteomes" id="UP001610563">
    <property type="component" value="Unassembled WGS sequence"/>
</dbReference>
<dbReference type="Pfam" id="PF00172">
    <property type="entry name" value="Zn_clus"/>
    <property type="match status" value="1"/>
</dbReference>
<dbReference type="InterPro" id="IPR036864">
    <property type="entry name" value="Zn2-C6_fun-type_DNA-bd_sf"/>
</dbReference>
<reference evidence="7 8" key="1">
    <citation type="submission" date="2024-07" db="EMBL/GenBank/DDBJ databases">
        <title>Section-level genome sequencing and comparative genomics of Aspergillus sections Usti and Cavernicolus.</title>
        <authorList>
            <consortium name="Lawrence Berkeley National Laboratory"/>
            <person name="Nybo J.L."/>
            <person name="Vesth T.C."/>
            <person name="Theobald S."/>
            <person name="Frisvad J.C."/>
            <person name="Larsen T.O."/>
            <person name="Kjaerboelling I."/>
            <person name="Rothschild-Mancinelli K."/>
            <person name="Lyhne E.K."/>
            <person name="Kogle M.E."/>
            <person name="Barry K."/>
            <person name="Clum A."/>
            <person name="Na H."/>
            <person name="Ledsgaard L."/>
            <person name="Lin J."/>
            <person name="Lipzen A."/>
            <person name="Kuo A."/>
            <person name="Riley R."/>
            <person name="Mondo S."/>
            <person name="Labutti K."/>
            <person name="Haridas S."/>
            <person name="Pangalinan J."/>
            <person name="Salamov A.A."/>
            <person name="Simmons B.A."/>
            <person name="Magnuson J.K."/>
            <person name="Chen J."/>
            <person name="Drula E."/>
            <person name="Henrissat B."/>
            <person name="Wiebenga A."/>
            <person name="Lubbers R.J."/>
            <person name="Gomes A.C."/>
            <person name="Makela M.R."/>
            <person name="Stajich J."/>
            <person name="Grigoriev I.V."/>
            <person name="Mortensen U.H."/>
            <person name="De Vries R.P."/>
            <person name="Baker S.E."/>
            <person name="Andersen M.R."/>
        </authorList>
    </citation>
    <scope>NUCLEOTIDE SEQUENCE [LARGE SCALE GENOMIC DNA]</scope>
    <source>
        <strain evidence="7 8">CBS 209.92</strain>
    </source>
</reference>
<evidence type="ECO:0000313" key="7">
    <source>
        <dbReference type="EMBL" id="KAL2783024.1"/>
    </source>
</evidence>
<dbReference type="InterPro" id="IPR053181">
    <property type="entry name" value="EcdB-like_regulator"/>
</dbReference>
<feature type="region of interest" description="Disordered" evidence="5">
    <location>
        <begin position="1"/>
        <end position="46"/>
    </location>
</feature>
<evidence type="ECO:0000259" key="6">
    <source>
        <dbReference type="PROSITE" id="PS50048"/>
    </source>
</evidence>
<protein>
    <recommendedName>
        <fullName evidence="6">Zn(2)-C6 fungal-type domain-containing protein</fullName>
    </recommendedName>
</protein>
<dbReference type="EMBL" id="JBFTWV010000280">
    <property type="protein sequence ID" value="KAL2783024.1"/>
    <property type="molecule type" value="Genomic_DNA"/>
</dbReference>
<dbReference type="SMART" id="SM00066">
    <property type="entry name" value="GAL4"/>
    <property type="match status" value="1"/>
</dbReference>
<gene>
    <name evidence="7" type="ORF">BJX66DRAFT_345314</name>
</gene>